<feature type="region of interest" description="Disordered" evidence="1">
    <location>
        <begin position="1"/>
        <end position="59"/>
    </location>
</feature>
<gene>
    <name evidence="2" type="ORF">PaG_06551</name>
</gene>
<reference evidence="2 3" key="1">
    <citation type="journal article" date="2014" name="Genome Announc.">
        <title>Genome sequence of the basidiomycetous fungus Pseudozyma aphidis DSM70725, an efficient producer of biosurfactant mannosylerythritol lipids.</title>
        <authorList>
            <person name="Lorenz S."/>
            <person name="Guenther M."/>
            <person name="Grumaz C."/>
            <person name="Rupp S."/>
            <person name="Zibek S."/>
            <person name="Sohn K."/>
        </authorList>
    </citation>
    <scope>NUCLEOTIDE SEQUENCE [LARGE SCALE GENOMIC DNA]</scope>
    <source>
        <strain evidence="3">ATCC 32657 / CBS 517.83 / DSM 70725 / JCM 10318 / NBRC 10182 / NRRL Y-7954 / St-0401</strain>
    </source>
</reference>
<accession>W3VFM9</accession>
<dbReference type="HOGENOM" id="CLU_801989_0_0_1"/>
<evidence type="ECO:0000256" key="1">
    <source>
        <dbReference type="SAM" id="MobiDB-lite"/>
    </source>
</evidence>
<protein>
    <submittedName>
        <fullName evidence="2">Uncharacterized protein</fullName>
    </submittedName>
</protein>
<evidence type="ECO:0000313" key="2">
    <source>
        <dbReference type="EMBL" id="ETS59627.1"/>
    </source>
</evidence>
<proteinExistence type="predicted"/>
<feature type="compositionally biased region" description="Basic and acidic residues" evidence="1">
    <location>
        <begin position="215"/>
        <end position="233"/>
    </location>
</feature>
<comment type="caution">
    <text evidence="2">The sequence shown here is derived from an EMBL/GenBank/DDBJ whole genome shotgun (WGS) entry which is preliminary data.</text>
</comment>
<evidence type="ECO:0000313" key="3">
    <source>
        <dbReference type="Proteomes" id="UP000019462"/>
    </source>
</evidence>
<name>W3VFM9_MOEAP</name>
<dbReference type="AlphaFoldDB" id="W3VFM9"/>
<organism evidence="2 3">
    <name type="scientific">Moesziomyces aphidis</name>
    <name type="common">Pseudozyma aphidis</name>
    <dbReference type="NCBI Taxonomy" id="84754"/>
    <lineage>
        <taxon>Eukaryota</taxon>
        <taxon>Fungi</taxon>
        <taxon>Dikarya</taxon>
        <taxon>Basidiomycota</taxon>
        <taxon>Ustilaginomycotina</taxon>
        <taxon>Ustilaginomycetes</taxon>
        <taxon>Ustilaginales</taxon>
        <taxon>Ustilaginaceae</taxon>
        <taxon>Moesziomyces</taxon>
    </lineage>
</organism>
<sequence>MASVVPGTNHEAPGASASTREKGSATGLARGTSAAAETRSGRPGPLDVRKSRAGGSTASLSSGVALCPTFDGTPAGAVVIYARSATTLPGSPASFGFLFRGLAGSSLLRFAGRKPTWVLDHRSAACCLQLHADAFATLQPAPVSLFPARPSVGPSCSLSFSIFDFRPGHDTHGPESHGASEWTERSIVTVPTMAIRSMLHDSEPRMITGSKRSVRITEEGQRKGRSDEERGPEDAIAEASIRTCRAWSAALGPPHPRLLASAWHHPACKTACTGLYELIRAELAGAKPGTGQRSLVQIQGQAQAQRTALSRRSRQAMSQCSGLFCPMNSRMLYHLSARLVELYRGA</sequence>
<dbReference type="Proteomes" id="UP000019462">
    <property type="component" value="Unassembled WGS sequence"/>
</dbReference>
<keyword evidence="3" id="KW-1185">Reference proteome</keyword>
<feature type="region of interest" description="Disordered" evidence="1">
    <location>
        <begin position="215"/>
        <end position="234"/>
    </location>
</feature>
<dbReference type="EMBL" id="AWNI01000042">
    <property type="protein sequence ID" value="ETS59627.1"/>
    <property type="molecule type" value="Genomic_DNA"/>
</dbReference>